<dbReference type="InterPro" id="IPR036097">
    <property type="entry name" value="HisK_dim/P_sf"/>
</dbReference>
<dbReference type="Gene3D" id="3.30.565.10">
    <property type="entry name" value="Histidine kinase-like ATPase, C-terminal domain"/>
    <property type="match status" value="1"/>
</dbReference>
<feature type="domain" description="Response regulatory" evidence="10">
    <location>
        <begin position="554"/>
        <end position="669"/>
    </location>
</feature>
<dbReference type="PROSITE" id="PS50110">
    <property type="entry name" value="RESPONSE_REGULATORY"/>
    <property type="match status" value="1"/>
</dbReference>
<organism evidence="11 12">
    <name type="scientific">Sphingobacterium bambusae</name>
    <dbReference type="NCBI Taxonomy" id="662858"/>
    <lineage>
        <taxon>Bacteria</taxon>
        <taxon>Pseudomonadati</taxon>
        <taxon>Bacteroidota</taxon>
        <taxon>Sphingobacteriia</taxon>
        <taxon>Sphingobacteriales</taxon>
        <taxon>Sphingobacteriaceae</taxon>
        <taxon>Sphingobacterium</taxon>
    </lineage>
</organism>
<feature type="modified residue" description="4-aspartylphosphate" evidence="6">
    <location>
        <position position="603"/>
    </location>
</feature>
<sequence length="681" mass="77934">MSDHVTAANSYSEDRSTALYGLFVEYSEADNLFRLFTTNFDMETYDRYNSKLDDIKRTIDSLSNLPEAYDKIVGDLQTLEEKKATEQEFIQLRKTINDLVFLSQDSLKILQDVNQWSVPRTKRISTDSIVSRILADTAAQKITLDTVVRKKQGLLKRIFKAQDELVVSNSVTQYFNNSQIDAMYRNIENLNNEQQRIYTRGSGILKNRFRALIHKERQVIQANYRLLKDLRNGIQNLKEQNVEQTRMFDKKGIAAHRENSQEFKEQLIVALSIMLVMLLLIFFYQSNASRYQKRLRLEKEYAARIAEEKTSILSNVSHEVRTPISSLLGIIEVLKSEHNDHQSGANYLDAVVQEITMINSSINDILNLSKLEAGKLEVKNAYFFPHRVLLDTLKLHRHQAQKKGLSLEENINIEEGMEILGSAFRIKQIASNLLSNAIKYTEKGTISLTADLVNVDKQQKLVISIHDTGIGISREDQRHVFRKYYMTGSEAKSSFGLGLYISNLFAKQLDGRIAVESSLGKGSTFRLEIPYHNYRNAGSKERQYTLASLPSTLNIAFIDDNEINLMYLKHRFANLPNQVSFFTDPAEAIAHVKVNNVDVVVTDMLMPNMNGWSVLSSIRKDSADVNVFLCTADTENIEAYKGDCTFQFDGTLTKPLNEHEFISKLLETRIFKNPLKMFNTD</sequence>
<dbReference type="InterPro" id="IPR036890">
    <property type="entry name" value="HATPase_C_sf"/>
</dbReference>
<evidence type="ECO:0000256" key="6">
    <source>
        <dbReference type="PROSITE-ProRule" id="PRU00169"/>
    </source>
</evidence>
<protein>
    <recommendedName>
        <fullName evidence="2">histidine kinase</fullName>
        <ecNumber evidence="2">2.7.13.3</ecNumber>
    </recommendedName>
</protein>
<evidence type="ECO:0000313" key="11">
    <source>
        <dbReference type="EMBL" id="MFD2966790.1"/>
    </source>
</evidence>
<dbReference type="InterPro" id="IPR004358">
    <property type="entry name" value="Sig_transdc_His_kin-like_C"/>
</dbReference>
<reference evidence="12" key="1">
    <citation type="journal article" date="2019" name="Int. J. Syst. Evol. Microbiol.">
        <title>The Global Catalogue of Microorganisms (GCM) 10K type strain sequencing project: providing services to taxonomists for standard genome sequencing and annotation.</title>
        <authorList>
            <consortium name="The Broad Institute Genomics Platform"/>
            <consortium name="The Broad Institute Genome Sequencing Center for Infectious Disease"/>
            <person name="Wu L."/>
            <person name="Ma J."/>
        </authorList>
    </citation>
    <scope>NUCLEOTIDE SEQUENCE [LARGE SCALE GENOMIC DNA]</scope>
    <source>
        <strain evidence="12">KCTC 22814</strain>
    </source>
</reference>
<dbReference type="Pfam" id="PF00512">
    <property type="entry name" value="HisKA"/>
    <property type="match status" value="1"/>
</dbReference>
<keyword evidence="8" id="KW-0472">Membrane</keyword>
<evidence type="ECO:0000256" key="7">
    <source>
        <dbReference type="SAM" id="Coils"/>
    </source>
</evidence>
<dbReference type="EMBL" id="JBHUPB010000004">
    <property type="protein sequence ID" value="MFD2966790.1"/>
    <property type="molecule type" value="Genomic_DNA"/>
</dbReference>
<keyword evidence="4" id="KW-0808">Transferase</keyword>
<evidence type="ECO:0000256" key="3">
    <source>
        <dbReference type="ARBA" id="ARBA00022553"/>
    </source>
</evidence>
<dbReference type="SUPFAM" id="SSF55874">
    <property type="entry name" value="ATPase domain of HSP90 chaperone/DNA topoisomerase II/histidine kinase"/>
    <property type="match status" value="1"/>
</dbReference>
<dbReference type="Proteomes" id="UP001597525">
    <property type="component" value="Unassembled WGS sequence"/>
</dbReference>
<dbReference type="SMART" id="SM00388">
    <property type="entry name" value="HisKA"/>
    <property type="match status" value="1"/>
</dbReference>
<dbReference type="Pfam" id="PF00072">
    <property type="entry name" value="Response_reg"/>
    <property type="match status" value="1"/>
</dbReference>
<dbReference type="EC" id="2.7.13.3" evidence="2"/>
<dbReference type="InterPro" id="IPR003594">
    <property type="entry name" value="HATPase_dom"/>
</dbReference>
<comment type="catalytic activity">
    <reaction evidence="1">
        <text>ATP + protein L-histidine = ADP + protein N-phospho-L-histidine.</text>
        <dbReference type="EC" id="2.7.13.3"/>
    </reaction>
</comment>
<dbReference type="InterPro" id="IPR001789">
    <property type="entry name" value="Sig_transdc_resp-reg_receiver"/>
</dbReference>
<feature type="domain" description="Histidine kinase" evidence="9">
    <location>
        <begin position="315"/>
        <end position="533"/>
    </location>
</feature>
<comment type="caution">
    <text evidence="11">The sequence shown here is derived from an EMBL/GenBank/DDBJ whole genome shotgun (WGS) entry which is preliminary data.</text>
</comment>
<keyword evidence="3 6" id="KW-0597">Phosphoprotein</keyword>
<keyword evidence="7" id="KW-0175">Coiled coil</keyword>
<dbReference type="InterPro" id="IPR011006">
    <property type="entry name" value="CheY-like_superfamily"/>
</dbReference>
<accession>A0ABW6BG16</accession>
<evidence type="ECO:0000256" key="1">
    <source>
        <dbReference type="ARBA" id="ARBA00000085"/>
    </source>
</evidence>
<evidence type="ECO:0000256" key="2">
    <source>
        <dbReference type="ARBA" id="ARBA00012438"/>
    </source>
</evidence>
<evidence type="ECO:0000256" key="4">
    <source>
        <dbReference type="ARBA" id="ARBA00022679"/>
    </source>
</evidence>
<keyword evidence="8" id="KW-1133">Transmembrane helix</keyword>
<feature type="coiled-coil region" evidence="7">
    <location>
        <begin position="220"/>
        <end position="247"/>
    </location>
</feature>
<dbReference type="PANTHER" id="PTHR43047:SF72">
    <property type="entry name" value="OSMOSENSING HISTIDINE PROTEIN KINASE SLN1"/>
    <property type="match status" value="1"/>
</dbReference>
<feature type="transmembrane region" description="Helical" evidence="8">
    <location>
        <begin position="267"/>
        <end position="284"/>
    </location>
</feature>
<dbReference type="Gene3D" id="3.40.50.2300">
    <property type="match status" value="1"/>
</dbReference>
<name>A0ABW6BG16_9SPHI</name>
<dbReference type="Pfam" id="PF02518">
    <property type="entry name" value="HATPase_c"/>
    <property type="match status" value="1"/>
</dbReference>
<gene>
    <name evidence="11" type="ORF">ACFS7Y_05305</name>
</gene>
<evidence type="ECO:0000259" key="10">
    <source>
        <dbReference type="PROSITE" id="PS50110"/>
    </source>
</evidence>
<evidence type="ECO:0000256" key="5">
    <source>
        <dbReference type="ARBA" id="ARBA00022777"/>
    </source>
</evidence>
<keyword evidence="12" id="KW-1185">Reference proteome</keyword>
<dbReference type="PANTHER" id="PTHR43047">
    <property type="entry name" value="TWO-COMPONENT HISTIDINE PROTEIN KINASE"/>
    <property type="match status" value="1"/>
</dbReference>
<dbReference type="Gene3D" id="1.10.287.130">
    <property type="match status" value="1"/>
</dbReference>
<dbReference type="RefSeq" id="WP_320182491.1">
    <property type="nucleotide sequence ID" value="NZ_CP138332.1"/>
</dbReference>
<dbReference type="InterPro" id="IPR005467">
    <property type="entry name" value="His_kinase_dom"/>
</dbReference>
<dbReference type="SMART" id="SM00387">
    <property type="entry name" value="HATPase_c"/>
    <property type="match status" value="1"/>
</dbReference>
<dbReference type="GO" id="GO:0016301">
    <property type="term" value="F:kinase activity"/>
    <property type="evidence" value="ECO:0007669"/>
    <property type="project" value="UniProtKB-KW"/>
</dbReference>
<evidence type="ECO:0000256" key="8">
    <source>
        <dbReference type="SAM" id="Phobius"/>
    </source>
</evidence>
<evidence type="ECO:0000259" key="9">
    <source>
        <dbReference type="PROSITE" id="PS50109"/>
    </source>
</evidence>
<dbReference type="CDD" id="cd00156">
    <property type="entry name" value="REC"/>
    <property type="match status" value="1"/>
</dbReference>
<dbReference type="SUPFAM" id="SSF52172">
    <property type="entry name" value="CheY-like"/>
    <property type="match status" value="1"/>
</dbReference>
<dbReference type="SMART" id="SM00448">
    <property type="entry name" value="REC"/>
    <property type="match status" value="1"/>
</dbReference>
<proteinExistence type="predicted"/>
<dbReference type="SUPFAM" id="SSF47384">
    <property type="entry name" value="Homodimeric domain of signal transducing histidine kinase"/>
    <property type="match status" value="1"/>
</dbReference>
<dbReference type="PRINTS" id="PR00344">
    <property type="entry name" value="BCTRLSENSOR"/>
</dbReference>
<dbReference type="PROSITE" id="PS50109">
    <property type="entry name" value="HIS_KIN"/>
    <property type="match status" value="1"/>
</dbReference>
<keyword evidence="5 11" id="KW-0418">Kinase</keyword>
<evidence type="ECO:0000313" key="12">
    <source>
        <dbReference type="Proteomes" id="UP001597525"/>
    </source>
</evidence>
<keyword evidence="8" id="KW-0812">Transmembrane</keyword>
<dbReference type="InterPro" id="IPR003661">
    <property type="entry name" value="HisK_dim/P_dom"/>
</dbReference>
<dbReference type="CDD" id="cd00082">
    <property type="entry name" value="HisKA"/>
    <property type="match status" value="1"/>
</dbReference>